<evidence type="ECO:0000313" key="1">
    <source>
        <dbReference type="EMBL" id="QBG36855.1"/>
    </source>
</evidence>
<dbReference type="OrthoDB" id="6218562at2"/>
<gene>
    <name evidence="1" type="ORF">EMK97_14555</name>
</gene>
<dbReference type="KEGG" id="lsd:EMK97_14555"/>
<dbReference type="EMBL" id="CP034759">
    <property type="protein sequence ID" value="QBG36855.1"/>
    <property type="molecule type" value="Genomic_DNA"/>
</dbReference>
<sequence>MHNELSADLAPFKGIILSLVSYANHHKLDTLIEKLTPNVKHAVRFLIKMEIKRIAKPCTLVMDFRSMFSHCEPVQHNEQCHYLDKTSKKAFLQSVKQNQDNFCVYMYNELTEKAKHRYLTKQAKQGDEAQSIKSSLNIAVANAINLSNQNYFHEEPESFHSQYKVFTYDPLGMSDNGKRSLGITVTLTELSLNQCVLKSAINIPDIVNDELFLWFYQHDERLEFEPEITLAYKVIKQEQEHGHYIYQLSLANQNTKDMLSLLSRLQQQKHIANEPYRQKQVEPLIDSVMAKSHEQFLTSRINDIPLMCAKFTSGWRPDSGLYTQANKQLWQFFSQEDDLAPFSRLFGYEKLQQALDNNQSFDDYAYILKHQYADKTQYLIIWQQQLEQDNKARKLLQKHFLNGNYRYIRLTINAINALEDAYLPSAVASSMSSAMAFMNRPLCKATAKSLKAYNHLAVIADITELNNTLSIAEQLKVKEQPLHEVAAIKCSKEFVMPRLQRKSQMKKIRLDLNDARREERFDLALDVVVTRYGSQPCRIKGKTNNISSRGLSINLTKPLKYKAGENIALTLRVPDNICQPEKLISLDNQAYQLLGGSDTHLRLVINGLERKHQACQYLRKLIFHHLDDLKLSGAKANEIYGMSKALRNIYCLCRFLFTKTNANGISTHLP</sequence>
<name>A0A4P6PB06_9GAMM</name>
<dbReference type="Gene3D" id="2.40.10.220">
    <property type="entry name" value="predicted glycosyltransferase like domains"/>
    <property type="match status" value="1"/>
</dbReference>
<accession>A0A4P6PB06</accession>
<organism evidence="1 2">
    <name type="scientific">Litorilituus sediminis</name>
    <dbReference type="NCBI Taxonomy" id="718192"/>
    <lineage>
        <taxon>Bacteria</taxon>
        <taxon>Pseudomonadati</taxon>
        <taxon>Pseudomonadota</taxon>
        <taxon>Gammaproteobacteria</taxon>
        <taxon>Alteromonadales</taxon>
        <taxon>Colwelliaceae</taxon>
        <taxon>Litorilituus</taxon>
    </lineage>
</organism>
<evidence type="ECO:0000313" key="2">
    <source>
        <dbReference type="Proteomes" id="UP000290244"/>
    </source>
</evidence>
<dbReference type="AlphaFoldDB" id="A0A4P6PB06"/>
<reference evidence="1 2" key="1">
    <citation type="submission" date="2018-12" db="EMBL/GenBank/DDBJ databases">
        <title>Complete genome of Litorilituus sediminis.</title>
        <authorList>
            <person name="Liu A."/>
            <person name="Rong J."/>
        </authorList>
    </citation>
    <scope>NUCLEOTIDE SEQUENCE [LARGE SCALE GENOMIC DNA]</scope>
    <source>
        <strain evidence="1 2">JCM 17549</strain>
    </source>
</reference>
<dbReference type="Proteomes" id="UP000290244">
    <property type="component" value="Chromosome"/>
</dbReference>
<protein>
    <submittedName>
        <fullName evidence="1">PilZ domain-containing protein</fullName>
    </submittedName>
</protein>
<dbReference type="RefSeq" id="WP_130603404.1">
    <property type="nucleotide sequence ID" value="NZ_CP034759.1"/>
</dbReference>
<keyword evidence="2" id="KW-1185">Reference proteome</keyword>
<proteinExistence type="predicted"/>